<dbReference type="AlphaFoldDB" id="A0A146LW63"/>
<protein>
    <submittedName>
        <fullName evidence="2">Uncharacterized protein</fullName>
    </submittedName>
</protein>
<sequence length="125" mass="14073">MRPFHCFFLPLQTQGPIMVCHFHLSTGSATSNPGPIGLPNPSRNWECLNPTWKPRHEGGFKPPKPDATLGLDVQCPQGGELPKLPERSQRSQNNSNQVFSIYREPKCALSHGWRTCYHPLLFVNP</sequence>
<accession>A0A146LW63</accession>
<organism evidence="2">
    <name type="scientific">Lygus hesperus</name>
    <name type="common">Western plant bug</name>
    <dbReference type="NCBI Taxonomy" id="30085"/>
    <lineage>
        <taxon>Eukaryota</taxon>
        <taxon>Metazoa</taxon>
        <taxon>Ecdysozoa</taxon>
        <taxon>Arthropoda</taxon>
        <taxon>Hexapoda</taxon>
        <taxon>Insecta</taxon>
        <taxon>Pterygota</taxon>
        <taxon>Neoptera</taxon>
        <taxon>Paraneoptera</taxon>
        <taxon>Hemiptera</taxon>
        <taxon>Heteroptera</taxon>
        <taxon>Panheteroptera</taxon>
        <taxon>Cimicomorpha</taxon>
        <taxon>Miridae</taxon>
        <taxon>Mirini</taxon>
        <taxon>Lygus</taxon>
    </lineage>
</organism>
<evidence type="ECO:0000313" key="2">
    <source>
        <dbReference type="EMBL" id="JAQ11883.1"/>
    </source>
</evidence>
<reference evidence="2" key="1">
    <citation type="journal article" date="2016" name="Gigascience">
        <title>De novo construction of an expanded transcriptome assembly for the western tarnished plant bug, Lygus hesperus.</title>
        <authorList>
            <person name="Tassone E.E."/>
            <person name="Geib S.M."/>
            <person name="Hall B."/>
            <person name="Fabrick J.A."/>
            <person name="Brent C.S."/>
            <person name="Hull J.J."/>
        </authorList>
    </citation>
    <scope>NUCLEOTIDE SEQUENCE</scope>
</reference>
<proteinExistence type="predicted"/>
<evidence type="ECO:0000256" key="1">
    <source>
        <dbReference type="SAM" id="MobiDB-lite"/>
    </source>
</evidence>
<gene>
    <name evidence="2" type="ORF">g.78566</name>
</gene>
<name>A0A146LW63_LYGHE</name>
<feature type="region of interest" description="Disordered" evidence="1">
    <location>
        <begin position="54"/>
        <end position="95"/>
    </location>
</feature>
<dbReference type="EMBL" id="GDHC01006746">
    <property type="protein sequence ID" value="JAQ11883.1"/>
    <property type="molecule type" value="Transcribed_RNA"/>
</dbReference>